<comment type="caution">
    <text evidence="2">The sequence shown here is derived from an EMBL/GenBank/DDBJ whole genome shotgun (WGS) entry which is preliminary data.</text>
</comment>
<evidence type="ECO:0000313" key="2">
    <source>
        <dbReference type="EMBL" id="MBD8086069.1"/>
    </source>
</evidence>
<name>A0ABR8ZM05_9LACO</name>
<dbReference type="Gene3D" id="3.75.10.10">
    <property type="entry name" value="L-arginine/glycine Amidinotransferase, Chain A"/>
    <property type="match status" value="1"/>
</dbReference>
<dbReference type="Proteomes" id="UP000645007">
    <property type="component" value="Unassembled WGS sequence"/>
</dbReference>
<sequence length="240" mass="27386">MIINNSTSRLDHYHITAEFERQRASFMIWPERQDNWRNGGKPAQKAFTELAKIISQFQPVTMLVNEDQYLNAKEKLAGIARVVEMSNNDARAKDVLPIYINRGHDIRAVNFSFNAWGGLVDGLYFSWDFDDQLAGKVADLEKIDYYSEKTVLEGCSIITDGEGTIITTEDVLLAEDRNQNPSKTFMEAILKEYLGAKKIIWLKHDYFLDETDGDIDNMVNHLLSETGLFPIIVTAQTKIN</sequence>
<dbReference type="PANTHER" id="PTHR31377:SF0">
    <property type="entry name" value="AGMATINE DEIMINASE-RELATED"/>
    <property type="match status" value="1"/>
</dbReference>
<keyword evidence="1" id="KW-0378">Hydrolase</keyword>
<proteinExistence type="predicted"/>
<evidence type="ECO:0000313" key="3">
    <source>
        <dbReference type="Proteomes" id="UP000645007"/>
    </source>
</evidence>
<evidence type="ECO:0000256" key="1">
    <source>
        <dbReference type="ARBA" id="ARBA00022801"/>
    </source>
</evidence>
<accession>A0ABR8ZM05</accession>
<dbReference type="InterPro" id="IPR007466">
    <property type="entry name" value="Peptidyl-Arg-deiminase_porph"/>
</dbReference>
<organism evidence="2 3">
    <name type="scientific">Limosilactobacillus urinaemulieris</name>
    <dbReference type="NCBI Taxonomy" id="2742600"/>
    <lineage>
        <taxon>Bacteria</taxon>
        <taxon>Bacillati</taxon>
        <taxon>Bacillota</taxon>
        <taxon>Bacilli</taxon>
        <taxon>Lactobacillales</taxon>
        <taxon>Lactobacillaceae</taxon>
        <taxon>Limosilactobacillus</taxon>
    </lineage>
</organism>
<dbReference type="SUPFAM" id="SSF55909">
    <property type="entry name" value="Pentein"/>
    <property type="match status" value="1"/>
</dbReference>
<dbReference type="EMBL" id="JABUXR010000015">
    <property type="protein sequence ID" value="MBD8086069.1"/>
    <property type="molecule type" value="Genomic_DNA"/>
</dbReference>
<gene>
    <name evidence="2" type="ORF">HUK45_07420</name>
</gene>
<dbReference type="Pfam" id="PF04371">
    <property type="entry name" value="PAD_porph"/>
    <property type="match status" value="1"/>
</dbReference>
<dbReference type="PANTHER" id="PTHR31377">
    <property type="entry name" value="AGMATINE DEIMINASE-RELATED"/>
    <property type="match status" value="1"/>
</dbReference>
<protein>
    <submittedName>
        <fullName evidence="2">Agmatine deiminase family protein</fullName>
    </submittedName>
</protein>
<keyword evidence="3" id="KW-1185">Reference proteome</keyword>
<reference evidence="2 3" key="1">
    <citation type="submission" date="2020-06" db="EMBL/GenBank/DDBJ databases">
        <title>Limosilactobacillus sp. nov.</title>
        <authorList>
            <person name="Ksiezarek M."/>
            <person name="Goncalves Ribeiro T."/>
            <person name="Rocha J."/>
            <person name="Grosso F."/>
            <person name="Peixe L."/>
        </authorList>
    </citation>
    <scope>NUCLEOTIDE SEQUENCE [LARGE SCALE GENOMIC DNA]</scope>
    <source>
        <strain evidence="3">c9Ua_26_M</strain>
    </source>
</reference>